<proteinExistence type="predicted"/>
<name>A0A072P6Q0_9EURO</name>
<evidence type="ECO:0000256" key="2">
    <source>
        <dbReference type="ARBA" id="ARBA00022827"/>
    </source>
</evidence>
<dbReference type="Gene3D" id="3.50.50.60">
    <property type="entry name" value="FAD/NAD(P)-binding domain"/>
    <property type="match status" value="1"/>
</dbReference>
<dbReference type="VEuPathDB" id="FungiDB:A1O9_08301"/>
<dbReference type="GO" id="GO:0071949">
    <property type="term" value="F:FAD binding"/>
    <property type="evidence" value="ECO:0007669"/>
    <property type="project" value="InterPro"/>
</dbReference>
<organism evidence="5 6">
    <name type="scientific">Exophiala aquamarina CBS 119918</name>
    <dbReference type="NCBI Taxonomy" id="1182545"/>
    <lineage>
        <taxon>Eukaryota</taxon>
        <taxon>Fungi</taxon>
        <taxon>Dikarya</taxon>
        <taxon>Ascomycota</taxon>
        <taxon>Pezizomycotina</taxon>
        <taxon>Eurotiomycetes</taxon>
        <taxon>Chaetothyriomycetidae</taxon>
        <taxon>Chaetothyriales</taxon>
        <taxon>Herpotrichiellaceae</taxon>
        <taxon>Exophiala</taxon>
    </lineage>
</organism>
<dbReference type="EMBL" id="AMGV01000007">
    <property type="protein sequence ID" value="KEF55551.1"/>
    <property type="molecule type" value="Genomic_DNA"/>
</dbReference>
<comment type="caution">
    <text evidence="5">The sequence shown here is derived from an EMBL/GenBank/DDBJ whole genome shotgun (WGS) entry which is preliminary data.</text>
</comment>
<dbReference type="STRING" id="1182545.A0A072P6Q0"/>
<dbReference type="HOGENOM" id="CLU_009665_1_1_1"/>
<evidence type="ECO:0000313" key="5">
    <source>
        <dbReference type="EMBL" id="KEF55551.1"/>
    </source>
</evidence>
<dbReference type="InterPro" id="IPR036188">
    <property type="entry name" value="FAD/NAD-bd_sf"/>
</dbReference>
<keyword evidence="1" id="KW-0285">Flavoprotein</keyword>
<dbReference type="PANTHER" id="PTHR46865">
    <property type="entry name" value="OXIDOREDUCTASE-RELATED"/>
    <property type="match status" value="1"/>
</dbReference>
<accession>A0A072P6Q0</accession>
<dbReference type="OrthoDB" id="655030at2759"/>
<dbReference type="GO" id="GO:0016491">
    <property type="term" value="F:oxidoreductase activity"/>
    <property type="evidence" value="ECO:0007669"/>
    <property type="project" value="UniProtKB-KW"/>
</dbReference>
<dbReference type="InterPro" id="IPR051704">
    <property type="entry name" value="FAD_aromatic-hydroxylase"/>
</dbReference>
<keyword evidence="2" id="KW-0274">FAD</keyword>
<keyword evidence="6" id="KW-1185">Reference proteome</keyword>
<dbReference type="SUPFAM" id="SSF51905">
    <property type="entry name" value="FAD/NAD(P)-binding domain"/>
    <property type="match status" value="1"/>
</dbReference>
<feature type="domain" description="FAD-binding" evidence="4">
    <location>
        <begin position="4"/>
        <end position="181"/>
    </location>
</feature>
<protein>
    <recommendedName>
        <fullName evidence="4">FAD-binding domain-containing protein</fullName>
    </recommendedName>
</protein>
<dbReference type="PRINTS" id="PR00420">
    <property type="entry name" value="RNGMNOXGNASE"/>
</dbReference>
<dbReference type="AlphaFoldDB" id="A0A072P6Q0"/>
<evidence type="ECO:0000256" key="3">
    <source>
        <dbReference type="ARBA" id="ARBA00023002"/>
    </source>
</evidence>
<dbReference type="InterPro" id="IPR002938">
    <property type="entry name" value="FAD-bd"/>
</dbReference>
<sequence>MTDFKVLISGGGVAGAALAHWMSRLSKANIDVSITLIERSPQKRTSGHQIDLRGPGVKIMKKMGIEEAVRAVVVHEPGTQLIDVNGNTKAFFQATTGGNSGRQSITSEYEIMRGDLVRILYGLTENRDNVRHLFGTTIESFTQDDESDPNGKVHVRFGDGRQEDFDLVVGAEGTASKTRAMILDSNSPDPRRFLGRYVAYFSVPSEPGDSDRFTLCHLPGGPVARIVCTRKDIPELTRVYMMFHGRKASVDRALKTGDLAGLKTALADLYEDGGWECKRFTEALRHASEADDLYCTPFEEVNLPQGAWSKGRVVLIGDAAHSSTANGYGTTWGLIGPYILAGEIGTLLKKDSSSPIAAVVQGARNYESAFRPIATVGHGGRHWSASLASPTSWIGIWILHMIARIVAYLKLEQMAGPSDETAKWELPEFPKLGKEWSEI</sequence>
<dbReference type="Proteomes" id="UP000027920">
    <property type="component" value="Unassembled WGS sequence"/>
</dbReference>
<gene>
    <name evidence="5" type="ORF">A1O9_08301</name>
</gene>
<keyword evidence="3" id="KW-0560">Oxidoreductase</keyword>
<evidence type="ECO:0000259" key="4">
    <source>
        <dbReference type="Pfam" id="PF01494"/>
    </source>
</evidence>
<dbReference type="Pfam" id="PF01494">
    <property type="entry name" value="FAD_binding_3"/>
    <property type="match status" value="1"/>
</dbReference>
<evidence type="ECO:0000313" key="6">
    <source>
        <dbReference type="Proteomes" id="UP000027920"/>
    </source>
</evidence>
<reference evidence="5 6" key="1">
    <citation type="submission" date="2013-03" db="EMBL/GenBank/DDBJ databases">
        <title>The Genome Sequence of Exophiala aquamarina CBS 119918.</title>
        <authorList>
            <consortium name="The Broad Institute Genomics Platform"/>
            <person name="Cuomo C."/>
            <person name="de Hoog S."/>
            <person name="Gorbushina A."/>
            <person name="Walker B."/>
            <person name="Young S.K."/>
            <person name="Zeng Q."/>
            <person name="Gargeya S."/>
            <person name="Fitzgerald M."/>
            <person name="Haas B."/>
            <person name="Abouelleil A."/>
            <person name="Allen A.W."/>
            <person name="Alvarado L."/>
            <person name="Arachchi H.M."/>
            <person name="Berlin A.M."/>
            <person name="Chapman S.B."/>
            <person name="Gainer-Dewar J."/>
            <person name="Goldberg J."/>
            <person name="Griggs A."/>
            <person name="Gujja S."/>
            <person name="Hansen M."/>
            <person name="Howarth C."/>
            <person name="Imamovic A."/>
            <person name="Ireland A."/>
            <person name="Larimer J."/>
            <person name="McCowan C."/>
            <person name="Murphy C."/>
            <person name="Pearson M."/>
            <person name="Poon T.W."/>
            <person name="Priest M."/>
            <person name="Roberts A."/>
            <person name="Saif S."/>
            <person name="Shea T."/>
            <person name="Sisk P."/>
            <person name="Sykes S."/>
            <person name="Wortman J."/>
            <person name="Nusbaum C."/>
            <person name="Birren B."/>
        </authorList>
    </citation>
    <scope>NUCLEOTIDE SEQUENCE [LARGE SCALE GENOMIC DNA]</scope>
    <source>
        <strain evidence="5 6">CBS 119918</strain>
    </source>
</reference>
<dbReference type="RefSeq" id="XP_013258141.1">
    <property type="nucleotide sequence ID" value="XM_013402687.1"/>
</dbReference>
<dbReference type="PANTHER" id="PTHR46865:SF7">
    <property type="entry name" value="MONOOXYGENASE, PUTATIVE (AFU_ORTHOLOGUE AFUA_8G07040)-RELATED"/>
    <property type="match status" value="1"/>
</dbReference>
<evidence type="ECO:0000256" key="1">
    <source>
        <dbReference type="ARBA" id="ARBA00022630"/>
    </source>
</evidence>
<dbReference type="GeneID" id="25283214"/>